<evidence type="ECO:0000256" key="1">
    <source>
        <dbReference type="ARBA" id="ARBA00022801"/>
    </source>
</evidence>
<dbReference type="RefSeq" id="WP_027638866.1">
    <property type="nucleotide sequence ID" value="NZ_BAAACD010000038.1"/>
</dbReference>
<dbReference type="Gene3D" id="1.10.3210.10">
    <property type="entry name" value="Hypothetical protein af1432"/>
    <property type="match status" value="1"/>
</dbReference>
<dbReference type="OrthoDB" id="9803619at2"/>
<gene>
    <name evidence="2" type="ORF">SAMN04487885_11572</name>
</gene>
<dbReference type="GO" id="GO:0008832">
    <property type="term" value="F:dGTPase activity"/>
    <property type="evidence" value="ECO:0007669"/>
    <property type="project" value="TreeGrafter"/>
</dbReference>
<dbReference type="SUPFAM" id="SSF109604">
    <property type="entry name" value="HD-domain/PDEase-like"/>
    <property type="match status" value="1"/>
</dbReference>
<dbReference type="GO" id="GO:0006203">
    <property type="term" value="P:dGTP catabolic process"/>
    <property type="evidence" value="ECO:0007669"/>
    <property type="project" value="TreeGrafter"/>
</dbReference>
<dbReference type="InterPro" id="IPR006674">
    <property type="entry name" value="HD_domain"/>
</dbReference>
<accession>A0A1I2MRP9</accession>
<dbReference type="Proteomes" id="UP000182135">
    <property type="component" value="Unassembled WGS sequence"/>
</dbReference>
<dbReference type="eggNOG" id="COG0232">
    <property type="taxonomic scope" value="Bacteria"/>
</dbReference>
<evidence type="ECO:0000313" key="3">
    <source>
        <dbReference type="Proteomes" id="UP000182135"/>
    </source>
</evidence>
<sequence>MAKFTWNQLLNKNRIRDHKGTNKKSIDCRDEFENDYDRILFSASFRRLQDKAQVFPLEKLDFVRTRLTHSLEVSSIGKSLGISIGCKLVENTKNYEDRVTSDMVEDIGNILACAGLIHDLGNPPFGHFGEVAIREWFEEKLFKNDDDTYTFKYDKYNFILDKQEGLDLLNFEGNAQGLRILTKLHFVIDRYGMNLTIGVLGSIIKYPISSLELENSRLKKMGYYKSEEKVFREIAEHIKIEGCRNPLVYILEAADDIAYLLGDLEDAFNKKIISHDIFKKRYKEFIKEQGYEEKTLEESLSFYLSKNYEIAKEEYGYEDPGEYALKSFIIKLNRYLRDSVIEEFISSYDDIMDGNYKGDLLGNSKANNISLFLRSISKEYVYTNESVVANEIVGYNIIHSLLNIFVPAALNKDVKPYKGYDGKLYSLISKNYRFVCENDVDQKGCSSEYSRLLLVTDFICGMTDSYAAYLYQELNGIKA</sequence>
<dbReference type="InterPro" id="IPR006261">
    <property type="entry name" value="dGTPase"/>
</dbReference>
<dbReference type="SMART" id="SM00471">
    <property type="entry name" value="HDc"/>
    <property type="match status" value="1"/>
</dbReference>
<organism evidence="2 3">
    <name type="scientific">Clostridium cadaveris</name>
    <dbReference type="NCBI Taxonomy" id="1529"/>
    <lineage>
        <taxon>Bacteria</taxon>
        <taxon>Bacillati</taxon>
        <taxon>Bacillota</taxon>
        <taxon>Clostridia</taxon>
        <taxon>Eubacteriales</taxon>
        <taxon>Clostridiaceae</taxon>
        <taxon>Clostridium</taxon>
    </lineage>
</organism>
<dbReference type="GeneID" id="90544150"/>
<dbReference type="NCBIfam" id="NF002205">
    <property type="entry name" value="PRK01096.1"/>
    <property type="match status" value="1"/>
</dbReference>
<dbReference type="EMBL" id="FOOE01000015">
    <property type="protein sequence ID" value="SFF92046.1"/>
    <property type="molecule type" value="Genomic_DNA"/>
</dbReference>
<dbReference type="InterPro" id="IPR027432">
    <property type="entry name" value="dGTP_triphosphohydrolase_C"/>
</dbReference>
<protein>
    <submittedName>
        <fullName evidence="2">dGTPase</fullName>
    </submittedName>
</protein>
<evidence type="ECO:0000313" key="2">
    <source>
        <dbReference type="EMBL" id="SFF92046.1"/>
    </source>
</evidence>
<dbReference type="PROSITE" id="PS51831">
    <property type="entry name" value="HD"/>
    <property type="match status" value="1"/>
</dbReference>
<dbReference type="PANTHER" id="PTHR11373:SF32">
    <property type="entry name" value="DEOXYGUANOSINETRIPHOSPHATE TRIPHOSPHOHYDROLASE"/>
    <property type="match status" value="1"/>
</dbReference>
<keyword evidence="1" id="KW-0378">Hydrolase</keyword>
<dbReference type="AlphaFoldDB" id="A0A1I2MRP9"/>
<dbReference type="PANTHER" id="PTHR11373">
    <property type="entry name" value="DEOXYNUCLEOSIDE TRIPHOSPHATE TRIPHOSPHOHYDROLASE"/>
    <property type="match status" value="1"/>
</dbReference>
<dbReference type="Pfam" id="PF01966">
    <property type="entry name" value="HD"/>
    <property type="match status" value="1"/>
</dbReference>
<name>A0A1I2MRP9_9CLOT</name>
<dbReference type="InterPro" id="IPR023293">
    <property type="entry name" value="dGTP_triP_hydro_central_sf"/>
</dbReference>
<reference evidence="2 3" key="1">
    <citation type="submission" date="2016-10" db="EMBL/GenBank/DDBJ databases">
        <authorList>
            <person name="de Groot N.N."/>
        </authorList>
    </citation>
    <scope>NUCLEOTIDE SEQUENCE [LARGE SCALE GENOMIC DNA]</scope>
    <source>
        <strain evidence="2 3">NLAE-zl-G419</strain>
    </source>
</reference>
<dbReference type="STRING" id="1529.SAMN04487885_11572"/>
<dbReference type="InterPro" id="IPR050135">
    <property type="entry name" value="dGTPase-like"/>
</dbReference>
<keyword evidence="3" id="KW-1185">Reference proteome</keyword>
<dbReference type="Gene3D" id="1.10.3550.10">
    <property type="entry name" value="eoxyguanosinetriphosphate triphosphohydrolase domain-like"/>
    <property type="match status" value="1"/>
</dbReference>
<dbReference type="InterPro" id="IPR003607">
    <property type="entry name" value="HD/PDEase_dom"/>
</dbReference>
<proteinExistence type="predicted"/>
<dbReference type="NCBIfam" id="TIGR01353">
    <property type="entry name" value="dGTP_triPase"/>
    <property type="match status" value="1"/>
</dbReference>
<dbReference type="Gene3D" id="1.10.3410.10">
    <property type="entry name" value="putative deoxyguanosinetriphosphate triphosphohydrolase like domain"/>
    <property type="match status" value="1"/>
</dbReference>